<feature type="transmembrane region" description="Helical" evidence="1">
    <location>
        <begin position="21"/>
        <end position="45"/>
    </location>
</feature>
<sequence>MKNSAASHPSFKSGRKIWLKVHLYLGLFAGALLVLISLTGSLIVFGGQIDTWLNVELMRVDRPSENMPVKALSVILKAAESVLPETGMIREVKFPHHPDAAFSILYHIPPSPDSYQIFVNPYTAEILGQRLWGSFDWCCSWHGPLMAMIYRFHDSFWLGEIGAMVTGSIGGLMLISMISGIILWWPRSGKLKAALAVKPKSSSERLTYDLHKVFGIYPAIVLLMLLFTGAYLSFHGSFPKQVNALIGFLSSITTVPDFSNHKSHIGQDTLNIDKVMNIANGVIPDGNVEFILMNNSGNGVLKVIKSGANDHLQAICRRMVAIDHYSGEVLYTNYSNKPTAGDIFNAWQLSLHSGEAFGLFGRVVVFIIGIVPLVLYVTGVLRWLQKLKVKRLIAEKSLPRSFGLGNKP</sequence>
<evidence type="ECO:0000313" key="2">
    <source>
        <dbReference type="EMBL" id="OAI23670.1"/>
    </source>
</evidence>
<dbReference type="EMBL" id="LUUL01000099">
    <property type="protein sequence ID" value="OAI23670.1"/>
    <property type="molecule type" value="Genomic_DNA"/>
</dbReference>
<dbReference type="PANTHER" id="PTHR34219:SF3">
    <property type="entry name" value="BLL7967 PROTEIN"/>
    <property type="match status" value="1"/>
</dbReference>
<accession>A0AA91DAK2</accession>
<feature type="transmembrane region" description="Helical" evidence="1">
    <location>
        <begin position="161"/>
        <end position="185"/>
    </location>
</feature>
<dbReference type="InterPro" id="IPR005625">
    <property type="entry name" value="PepSY-ass_TM"/>
</dbReference>
<dbReference type="Pfam" id="PF03929">
    <property type="entry name" value="PepSY_TM"/>
    <property type="match status" value="1"/>
</dbReference>
<dbReference type="RefSeq" id="WP_064028854.1">
    <property type="nucleotide sequence ID" value="NZ_LUUL01000099.1"/>
</dbReference>
<protein>
    <recommendedName>
        <fullName evidence="4">Peptidase</fullName>
    </recommendedName>
</protein>
<dbReference type="PANTHER" id="PTHR34219">
    <property type="entry name" value="IRON-REGULATED INNER MEMBRANE PROTEIN-RELATED"/>
    <property type="match status" value="1"/>
</dbReference>
<feature type="transmembrane region" description="Helical" evidence="1">
    <location>
        <begin position="359"/>
        <end position="384"/>
    </location>
</feature>
<evidence type="ECO:0000256" key="1">
    <source>
        <dbReference type="SAM" id="Phobius"/>
    </source>
</evidence>
<name>A0AA91DAK2_9GAMM</name>
<evidence type="ECO:0008006" key="4">
    <source>
        <dbReference type="Google" id="ProtNLM"/>
    </source>
</evidence>
<keyword evidence="1" id="KW-0812">Transmembrane</keyword>
<evidence type="ECO:0000313" key="3">
    <source>
        <dbReference type="Proteomes" id="UP000077734"/>
    </source>
</evidence>
<proteinExistence type="predicted"/>
<dbReference type="Proteomes" id="UP000077734">
    <property type="component" value="Unassembled WGS sequence"/>
</dbReference>
<organism evidence="2 3">
    <name type="scientific">Methylomonas koyamae</name>
    <dbReference type="NCBI Taxonomy" id="702114"/>
    <lineage>
        <taxon>Bacteria</taxon>
        <taxon>Pseudomonadati</taxon>
        <taxon>Pseudomonadota</taxon>
        <taxon>Gammaproteobacteria</taxon>
        <taxon>Methylococcales</taxon>
        <taxon>Methylococcaceae</taxon>
        <taxon>Methylomonas</taxon>
    </lineage>
</organism>
<keyword evidence="3" id="KW-1185">Reference proteome</keyword>
<gene>
    <name evidence="2" type="ORF">A1356_17400</name>
</gene>
<comment type="caution">
    <text evidence="2">The sequence shown here is derived from an EMBL/GenBank/DDBJ whole genome shotgun (WGS) entry which is preliminary data.</text>
</comment>
<feature type="transmembrane region" description="Helical" evidence="1">
    <location>
        <begin position="214"/>
        <end position="234"/>
    </location>
</feature>
<keyword evidence="1" id="KW-1133">Transmembrane helix</keyword>
<keyword evidence="1" id="KW-0472">Membrane</keyword>
<dbReference type="AlphaFoldDB" id="A0AA91DAK2"/>
<reference evidence="2 3" key="1">
    <citation type="submission" date="2016-03" db="EMBL/GenBank/DDBJ databases">
        <authorList>
            <person name="Heylen K."/>
            <person name="De Vos P."/>
            <person name="Vekeman B."/>
        </authorList>
    </citation>
    <scope>NUCLEOTIDE SEQUENCE [LARGE SCALE GENOMIC DNA]</scope>
    <source>
        <strain evidence="2 3">R-49807</strain>
    </source>
</reference>